<protein>
    <submittedName>
        <fullName evidence="1">Uncharacterized protein</fullName>
    </submittedName>
</protein>
<sequence>MRFLRSSRQALGGRIPPPNAGRPEIASAHAAAAARLLGAVGHLYQSWHTRRTHRACYSDWESVIQRKNSAMSDEEDTQSRQPQGSTTTSIARLERDQAYDDSDEDEQPVNVAKSRDARREEEEEDDEDEDEEDEDEDVVPLYCLGSYIALVHVHHCRPQRHKKLRANRYLDVEAEVDDEEEDEDEEDDFAGVENGFIEQDVYSNDRPQDVRSHRRLDRRDAEDMSRDAREIARELRERYRRDNKTYDGSANFSDRKANMPGPGDPKLWQVRCKSGTERNVVNTILMKGFVKAEEGDPLLIYSAFQRDSLPGLVFVEADKAQHVDGALKGISNVYLQTPRNNQAKNNPIQLVENRDMVSLLTMKKKVTMVKKGMWVRVKRGKYAGDLAQINDVQPDGLTAAVLLVPRIDYEPDNRTAEERKRKKGGASASLANRAPQRLFSHEAVQERYGRGAAFKKSGRWIFKDEEYTGDGLLDKEYPITSLQTEDVHPTLTEIAKFGGDDLSAIADKNAATSISINLDALAEQSRRAAGSNVQPGDRVEATEGELAGMRGIVEAVSGEVVTIRATDSDVGSVELAGKSVKKIFNVGDHVKVTHGRNQDDTGMVLRINANTVTYLSDLTQMERQAFAHDLREAAAVGTTGGRIGEFEMHDLVMVDALTAGVIFQTERDALKILDQNESVRNLRPTQISSKVGPEAKKAIGLDKDDHEFRVGDQMREYMGEGRRGQVLHIHRGLYVFLYSKDIAENGGIFVTRSKNLEPLDTRPTAGPDLSKMDPSLNQNLPQYAPKQGGNYRHLINTKVVIIKGTNKGIRGLIKDTTGDKARVELETNNKVVPLPFDWLKKRDPVTGQLTPLQVFRVGQAVMASERVDPSVNPYANAGPMMPTPQTSFGGPTPASLPFGMTPNPYAMAGGGGGRTPAPGLAYGMTPNPYAQMGGGKTPAPVGWGTTPNPYAAAGGRTPFDAGGRTPFMGAGLGAATPNPYAGVTQGWSQNAAYGGNPPAPGAQANTQAWGTPGGAAAGGQAWNAPPPPPPPQNAWAANNNTNSEGW</sequence>
<proteinExistence type="predicted"/>
<dbReference type="Proteomes" id="UP001241377">
    <property type="component" value="Unassembled WGS sequence"/>
</dbReference>
<accession>A0ACC2WGY9</accession>
<organism evidence="1 2">
    <name type="scientific">Naganishia cerealis</name>
    <dbReference type="NCBI Taxonomy" id="610337"/>
    <lineage>
        <taxon>Eukaryota</taxon>
        <taxon>Fungi</taxon>
        <taxon>Dikarya</taxon>
        <taxon>Basidiomycota</taxon>
        <taxon>Agaricomycotina</taxon>
        <taxon>Tremellomycetes</taxon>
        <taxon>Filobasidiales</taxon>
        <taxon>Filobasidiaceae</taxon>
        <taxon>Naganishia</taxon>
    </lineage>
</organism>
<comment type="caution">
    <text evidence="1">The sequence shown here is derived from an EMBL/GenBank/DDBJ whole genome shotgun (WGS) entry which is preliminary data.</text>
</comment>
<reference evidence="1" key="1">
    <citation type="submission" date="2023-04" db="EMBL/GenBank/DDBJ databases">
        <title>Draft Genome sequencing of Naganishia species isolated from polar environments using Oxford Nanopore Technology.</title>
        <authorList>
            <person name="Leo P."/>
            <person name="Venkateswaran K."/>
        </authorList>
    </citation>
    <scope>NUCLEOTIDE SEQUENCE</scope>
    <source>
        <strain evidence="1">MNA-CCFEE 5261</strain>
    </source>
</reference>
<name>A0ACC2WGY9_9TREE</name>
<dbReference type="EMBL" id="JASBWR010000014">
    <property type="protein sequence ID" value="KAJ9110096.1"/>
    <property type="molecule type" value="Genomic_DNA"/>
</dbReference>
<evidence type="ECO:0000313" key="1">
    <source>
        <dbReference type="EMBL" id="KAJ9110096.1"/>
    </source>
</evidence>
<evidence type="ECO:0000313" key="2">
    <source>
        <dbReference type="Proteomes" id="UP001241377"/>
    </source>
</evidence>
<gene>
    <name evidence="1" type="ORF">QFC19_001767</name>
</gene>
<keyword evidence="2" id="KW-1185">Reference proteome</keyword>